<reference evidence="1" key="1">
    <citation type="submission" date="2014-09" db="EMBL/GenBank/DDBJ databases">
        <authorList>
            <person name="Magalhaes I.L.F."/>
            <person name="Oliveira U."/>
            <person name="Santos F.R."/>
            <person name="Vidigal T.H.D.A."/>
            <person name="Brescovit A.D."/>
            <person name="Santos A.J."/>
        </authorList>
    </citation>
    <scope>NUCLEOTIDE SEQUENCE</scope>
</reference>
<sequence length="130" mass="14184">DKFNRAPGMIGDEKTISILEEAMMRLESIVTVILGEYMEVATMVLGRSSSTEDVGLEPGVSGLVKSGVSSRPLVATLAEALTLAVKIEVHGNHRQLQNGTSRDMLSLKPQWVQRDQIKSRISCWNCGRTG</sequence>
<evidence type="ECO:0000313" key="1">
    <source>
        <dbReference type="EMBL" id="JAG55134.1"/>
    </source>
</evidence>
<protein>
    <submittedName>
        <fullName evidence="1">Uncharacterized protein</fullName>
    </submittedName>
</protein>
<feature type="non-terminal residue" evidence="1">
    <location>
        <position position="130"/>
    </location>
</feature>
<accession>A0A0K8SPU0</accession>
<dbReference type="AlphaFoldDB" id="A0A0K8SPU0"/>
<name>A0A0K8SPU0_LYGHE</name>
<organism evidence="1">
    <name type="scientific">Lygus hesperus</name>
    <name type="common">Western plant bug</name>
    <dbReference type="NCBI Taxonomy" id="30085"/>
    <lineage>
        <taxon>Eukaryota</taxon>
        <taxon>Metazoa</taxon>
        <taxon>Ecdysozoa</taxon>
        <taxon>Arthropoda</taxon>
        <taxon>Hexapoda</taxon>
        <taxon>Insecta</taxon>
        <taxon>Pterygota</taxon>
        <taxon>Neoptera</taxon>
        <taxon>Paraneoptera</taxon>
        <taxon>Hemiptera</taxon>
        <taxon>Heteroptera</taxon>
        <taxon>Panheteroptera</taxon>
        <taxon>Cimicomorpha</taxon>
        <taxon>Miridae</taxon>
        <taxon>Mirini</taxon>
        <taxon>Lygus</taxon>
    </lineage>
</organism>
<dbReference type="EMBL" id="GBRD01010690">
    <property type="protein sequence ID" value="JAG55134.1"/>
    <property type="molecule type" value="Transcribed_RNA"/>
</dbReference>
<feature type="non-terminal residue" evidence="1">
    <location>
        <position position="1"/>
    </location>
</feature>
<proteinExistence type="predicted"/>